<dbReference type="GO" id="GO:0071949">
    <property type="term" value="F:FAD binding"/>
    <property type="evidence" value="ECO:0007669"/>
    <property type="project" value="InterPro"/>
</dbReference>
<keyword evidence="7" id="KW-1185">Reference proteome</keyword>
<evidence type="ECO:0000256" key="2">
    <source>
        <dbReference type="ARBA" id="ARBA00022630"/>
    </source>
</evidence>
<gene>
    <name evidence="6" type="ORF">P170DRAFT_431745</name>
</gene>
<feature type="domain" description="FAD-binding" evidence="5">
    <location>
        <begin position="3"/>
        <end position="346"/>
    </location>
</feature>
<dbReference type="OrthoDB" id="2096480at2759"/>
<comment type="caution">
    <text evidence="6">The sequence shown here is derived from an EMBL/GenBank/DDBJ whole genome shotgun (WGS) entry which is preliminary data.</text>
</comment>
<keyword evidence="2" id="KW-0285">Flavoprotein</keyword>
<dbReference type="InterPro" id="IPR036188">
    <property type="entry name" value="FAD/NAD-bd_sf"/>
</dbReference>
<dbReference type="Gene3D" id="3.30.9.10">
    <property type="entry name" value="D-Amino Acid Oxidase, subunit A, domain 2"/>
    <property type="match status" value="1"/>
</dbReference>
<dbReference type="GeneID" id="36555808"/>
<dbReference type="VEuPathDB" id="FungiDB:P170DRAFT_431745"/>
<evidence type="ECO:0000313" key="7">
    <source>
        <dbReference type="Proteomes" id="UP000234275"/>
    </source>
</evidence>
<dbReference type="RefSeq" id="XP_024709367.1">
    <property type="nucleotide sequence ID" value="XM_024848109.1"/>
</dbReference>
<name>A0A2I2GMG9_9EURO</name>
<keyword evidence="6" id="KW-0503">Monooxygenase</keyword>
<evidence type="ECO:0000256" key="3">
    <source>
        <dbReference type="ARBA" id="ARBA00022827"/>
    </source>
</evidence>
<organism evidence="6 7">
    <name type="scientific">Aspergillus steynii IBT 23096</name>
    <dbReference type="NCBI Taxonomy" id="1392250"/>
    <lineage>
        <taxon>Eukaryota</taxon>
        <taxon>Fungi</taxon>
        <taxon>Dikarya</taxon>
        <taxon>Ascomycota</taxon>
        <taxon>Pezizomycotina</taxon>
        <taxon>Eurotiomycetes</taxon>
        <taxon>Eurotiomycetidae</taxon>
        <taxon>Eurotiales</taxon>
        <taxon>Aspergillaceae</taxon>
        <taxon>Aspergillus</taxon>
        <taxon>Aspergillus subgen. Circumdati</taxon>
    </lineage>
</organism>
<comment type="cofactor">
    <cofactor evidence="1">
        <name>FAD</name>
        <dbReference type="ChEBI" id="CHEBI:57692"/>
    </cofactor>
</comment>
<accession>A0A2I2GMG9</accession>
<evidence type="ECO:0000313" key="6">
    <source>
        <dbReference type="EMBL" id="PLB54065.1"/>
    </source>
</evidence>
<evidence type="ECO:0000256" key="1">
    <source>
        <dbReference type="ARBA" id="ARBA00001974"/>
    </source>
</evidence>
<protein>
    <submittedName>
        <fullName evidence="6">Putative FAD binding monooxygenase</fullName>
    </submittedName>
</protein>
<dbReference type="EMBL" id="MSFO01000001">
    <property type="protein sequence ID" value="PLB54065.1"/>
    <property type="molecule type" value="Genomic_DNA"/>
</dbReference>
<dbReference type="PANTHER" id="PTHR43004:SF19">
    <property type="entry name" value="BINDING MONOOXYGENASE, PUTATIVE (JCVI)-RELATED"/>
    <property type="match status" value="1"/>
</dbReference>
<reference evidence="6 7" key="1">
    <citation type="submission" date="2016-12" db="EMBL/GenBank/DDBJ databases">
        <title>The genomes of Aspergillus section Nigri reveals drivers in fungal speciation.</title>
        <authorList>
            <consortium name="DOE Joint Genome Institute"/>
            <person name="Vesth T.C."/>
            <person name="Nybo J."/>
            <person name="Theobald S."/>
            <person name="Brandl J."/>
            <person name="Frisvad J.C."/>
            <person name="Nielsen K.F."/>
            <person name="Lyhne E.K."/>
            <person name="Kogle M.E."/>
            <person name="Kuo A."/>
            <person name="Riley R."/>
            <person name="Clum A."/>
            <person name="Nolan M."/>
            <person name="Lipzen A."/>
            <person name="Salamov A."/>
            <person name="Henrissat B."/>
            <person name="Wiebenga A."/>
            <person name="De Vries R.P."/>
            <person name="Grigoriev I.V."/>
            <person name="Mortensen U.H."/>
            <person name="Andersen M.R."/>
            <person name="Baker S.E."/>
        </authorList>
    </citation>
    <scope>NUCLEOTIDE SEQUENCE [LARGE SCALE GENOMIC DNA]</scope>
    <source>
        <strain evidence="6 7">IBT 23096</strain>
    </source>
</reference>
<dbReference type="Pfam" id="PF01494">
    <property type="entry name" value="FAD_binding_3"/>
    <property type="match status" value="1"/>
</dbReference>
<keyword evidence="4" id="KW-0560">Oxidoreductase</keyword>
<dbReference type="SUPFAM" id="SSF51905">
    <property type="entry name" value="FAD/NAD(P)-binding domain"/>
    <property type="match status" value="1"/>
</dbReference>
<dbReference type="Gene3D" id="3.50.50.60">
    <property type="entry name" value="FAD/NAD(P)-binding domain"/>
    <property type="match status" value="1"/>
</dbReference>
<evidence type="ECO:0000259" key="5">
    <source>
        <dbReference type="Pfam" id="PF01494"/>
    </source>
</evidence>
<dbReference type="InterPro" id="IPR002938">
    <property type="entry name" value="FAD-bd"/>
</dbReference>
<dbReference type="PANTHER" id="PTHR43004">
    <property type="entry name" value="TRK SYSTEM POTASSIUM UPTAKE PROTEIN"/>
    <property type="match status" value="1"/>
</dbReference>
<sequence>MPQTDVLIIGAGPTGLVLALWLTRQGINVHIVDKAEAKASTSRALAIHARTLELYRQLDLADEIVSLGHKVKATNIWSEGSYRARIPIVDAGSGLTPYPFVFILSQDVHEQVLERHLNAMGVFVDRNRELVEFADHETHVSASFKDTTTGKGTETIDTTYIVGCDGAHSAVRHLSEIEFDGDTYTQLFFVADIEAGGPTMNGEAHVSFNQSDFFLLFAFNEGKSARVTGAIDESNITKDPADVTFDDVAPSIRKNMKLDVSRVNWFTTYKVHHRLARSFRKGRAFLVGDAGHIHSPVGGQGMNTGIGDAINLAWKLTSVIQGKADDSLLETYEVERRAFASTLVQTTDWAFNSIVGNGYLVSFFRTWIIPYTAPFMTRFERFRHRVFRGISQTLINYRHSDLSAGGVGDVQGGDRLPWAPVGDVDNFDGLKAIAWQVHVYGEANEKLLDWCREKKVQLTVFSWDAKYQSVGLTQDAAYLLRPDTYVAVVELSGLPDRFDEFLQANKLQLV</sequence>
<proteinExistence type="predicted"/>
<dbReference type="AlphaFoldDB" id="A0A2I2GMG9"/>
<dbReference type="InterPro" id="IPR050641">
    <property type="entry name" value="RIFMO-like"/>
</dbReference>
<keyword evidence="3" id="KW-0274">FAD</keyword>
<evidence type="ECO:0000256" key="4">
    <source>
        <dbReference type="ARBA" id="ARBA00023002"/>
    </source>
</evidence>
<dbReference type="STRING" id="1392250.A0A2I2GMG9"/>
<dbReference type="PRINTS" id="PR00420">
    <property type="entry name" value="RNGMNOXGNASE"/>
</dbReference>
<dbReference type="Proteomes" id="UP000234275">
    <property type="component" value="Unassembled WGS sequence"/>
</dbReference>
<dbReference type="GO" id="GO:0016709">
    <property type="term" value="F:oxidoreductase activity, acting on paired donors, with incorporation or reduction of molecular oxygen, NAD(P)H as one donor, and incorporation of one atom of oxygen"/>
    <property type="evidence" value="ECO:0007669"/>
    <property type="project" value="UniProtKB-ARBA"/>
</dbReference>